<keyword evidence="5 19" id="KW-1003">Cell membrane</keyword>
<accession>A0A2U3D7Y4</accession>
<keyword evidence="22" id="KW-1185">Reference proteome</keyword>
<dbReference type="PROSITE" id="PS00154">
    <property type="entry name" value="ATPASE_E1_E2"/>
    <property type="match status" value="1"/>
</dbReference>
<evidence type="ECO:0000256" key="3">
    <source>
        <dbReference type="ARBA" id="ARBA00012517"/>
    </source>
</evidence>
<dbReference type="SUPFAM" id="SSF81665">
    <property type="entry name" value="Calcium ATPase, transmembrane domain M"/>
    <property type="match status" value="1"/>
</dbReference>
<evidence type="ECO:0000256" key="17">
    <source>
        <dbReference type="ARBA" id="ARBA00023136"/>
    </source>
</evidence>
<keyword evidence="8 19" id="KW-0479">Metal-binding</keyword>
<dbReference type="Gene3D" id="2.70.150.10">
    <property type="entry name" value="Calcium-transporting ATPase, cytoplasmic transduction domain A"/>
    <property type="match status" value="1"/>
</dbReference>
<dbReference type="SUPFAM" id="SSF81653">
    <property type="entry name" value="Calcium ATPase, transduction domain A"/>
    <property type="match status" value="1"/>
</dbReference>
<dbReference type="InterPro" id="IPR006121">
    <property type="entry name" value="HMA_dom"/>
</dbReference>
<dbReference type="EMBL" id="MPDK01000013">
    <property type="protein sequence ID" value="PWI57396.1"/>
    <property type="molecule type" value="Genomic_DNA"/>
</dbReference>
<feature type="transmembrane region" description="Helical" evidence="19">
    <location>
        <begin position="404"/>
        <end position="427"/>
    </location>
</feature>
<evidence type="ECO:0000256" key="11">
    <source>
        <dbReference type="ARBA" id="ARBA00022840"/>
    </source>
</evidence>
<keyword evidence="13" id="KW-1278">Translocase</keyword>
<keyword evidence="12" id="KW-0460">Magnesium</keyword>
<dbReference type="InterPro" id="IPR036163">
    <property type="entry name" value="HMA_dom_sf"/>
</dbReference>
<dbReference type="InterPro" id="IPR001757">
    <property type="entry name" value="P_typ_ATPase"/>
</dbReference>
<dbReference type="GO" id="GO:0005524">
    <property type="term" value="F:ATP binding"/>
    <property type="evidence" value="ECO:0007669"/>
    <property type="project" value="UniProtKB-UniRule"/>
</dbReference>
<feature type="domain" description="HMA" evidence="20">
    <location>
        <begin position="74"/>
        <end position="140"/>
    </location>
</feature>
<dbReference type="GO" id="GO:0005507">
    <property type="term" value="F:copper ion binding"/>
    <property type="evidence" value="ECO:0007669"/>
    <property type="project" value="TreeGrafter"/>
</dbReference>
<evidence type="ECO:0000256" key="9">
    <source>
        <dbReference type="ARBA" id="ARBA00022741"/>
    </source>
</evidence>
<proteinExistence type="inferred from homology"/>
<keyword evidence="11 19" id="KW-0067">ATP-binding</keyword>
<dbReference type="InterPro" id="IPR017969">
    <property type="entry name" value="Heavy-metal-associated_CS"/>
</dbReference>
<feature type="transmembrane region" description="Helical" evidence="19">
    <location>
        <begin position="191"/>
        <end position="210"/>
    </location>
</feature>
<feature type="transmembrane region" description="Helical" evidence="19">
    <location>
        <begin position="763"/>
        <end position="784"/>
    </location>
</feature>
<dbReference type="Gene3D" id="3.30.70.100">
    <property type="match status" value="1"/>
</dbReference>
<feature type="transmembrane region" description="Helical" evidence="19">
    <location>
        <begin position="791"/>
        <end position="812"/>
    </location>
</feature>
<dbReference type="NCBIfam" id="TIGR01525">
    <property type="entry name" value="ATPase-IB_hvy"/>
    <property type="match status" value="1"/>
</dbReference>
<dbReference type="GO" id="GO:0055070">
    <property type="term" value="P:copper ion homeostasis"/>
    <property type="evidence" value="ECO:0007669"/>
    <property type="project" value="TreeGrafter"/>
</dbReference>
<dbReference type="AlphaFoldDB" id="A0A2U3D7Y4"/>
<dbReference type="GO" id="GO:0016887">
    <property type="term" value="F:ATP hydrolysis activity"/>
    <property type="evidence" value="ECO:0007669"/>
    <property type="project" value="InterPro"/>
</dbReference>
<evidence type="ECO:0000256" key="1">
    <source>
        <dbReference type="ARBA" id="ARBA00004651"/>
    </source>
</evidence>
<evidence type="ECO:0000256" key="15">
    <source>
        <dbReference type="ARBA" id="ARBA00023008"/>
    </source>
</evidence>
<dbReference type="PROSITE" id="PS01047">
    <property type="entry name" value="HMA_1"/>
    <property type="match status" value="1"/>
</dbReference>
<dbReference type="InterPro" id="IPR023299">
    <property type="entry name" value="ATPase_P-typ_cyto_dom_N"/>
</dbReference>
<dbReference type="PROSITE" id="PS01229">
    <property type="entry name" value="COF_2"/>
    <property type="match status" value="1"/>
</dbReference>
<dbReference type="InterPro" id="IPR023214">
    <property type="entry name" value="HAD_sf"/>
</dbReference>
<dbReference type="GO" id="GO:0005886">
    <property type="term" value="C:plasma membrane"/>
    <property type="evidence" value="ECO:0007669"/>
    <property type="project" value="UniProtKB-SubCell"/>
</dbReference>
<evidence type="ECO:0000256" key="4">
    <source>
        <dbReference type="ARBA" id="ARBA00022448"/>
    </source>
</evidence>
<keyword evidence="16" id="KW-0406">Ion transport</keyword>
<evidence type="ECO:0000256" key="18">
    <source>
        <dbReference type="ARBA" id="ARBA00049289"/>
    </source>
</evidence>
<evidence type="ECO:0000256" key="16">
    <source>
        <dbReference type="ARBA" id="ARBA00023065"/>
    </source>
</evidence>
<feature type="transmembrane region" description="Helical" evidence="19">
    <location>
        <begin position="222"/>
        <end position="241"/>
    </location>
</feature>
<dbReference type="Proteomes" id="UP000245380">
    <property type="component" value="Unassembled WGS sequence"/>
</dbReference>
<evidence type="ECO:0000256" key="2">
    <source>
        <dbReference type="ARBA" id="ARBA00006024"/>
    </source>
</evidence>
<dbReference type="InterPro" id="IPR059000">
    <property type="entry name" value="ATPase_P-type_domA"/>
</dbReference>
<evidence type="ECO:0000256" key="8">
    <source>
        <dbReference type="ARBA" id="ARBA00022723"/>
    </source>
</evidence>
<evidence type="ECO:0000256" key="10">
    <source>
        <dbReference type="ARBA" id="ARBA00022796"/>
    </source>
</evidence>
<dbReference type="InterPro" id="IPR044492">
    <property type="entry name" value="P_typ_ATPase_HD_dom"/>
</dbReference>
<dbReference type="SFLD" id="SFLDG00002">
    <property type="entry name" value="C1.7:_P-type_atpase_like"/>
    <property type="match status" value="1"/>
</dbReference>
<dbReference type="InterPro" id="IPR023298">
    <property type="entry name" value="ATPase_P-typ_TM_dom_sf"/>
</dbReference>
<comment type="catalytic activity">
    <reaction evidence="18">
        <text>Cu(+)(in) + ATP + H2O = Cu(+)(out) + ADP + phosphate + H(+)</text>
        <dbReference type="Rhea" id="RHEA:25792"/>
        <dbReference type="ChEBI" id="CHEBI:15377"/>
        <dbReference type="ChEBI" id="CHEBI:15378"/>
        <dbReference type="ChEBI" id="CHEBI:30616"/>
        <dbReference type="ChEBI" id="CHEBI:43474"/>
        <dbReference type="ChEBI" id="CHEBI:49552"/>
        <dbReference type="ChEBI" id="CHEBI:456216"/>
        <dbReference type="EC" id="7.2.2.8"/>
    </reaction>
</comment>
<evidence type="ECO:0000256" key="13">
    <source>
        <dbReference type="ARBA" id="ARBA00022967"/>
    </source>
</evidence>
<sequence length="813" mass="88071">MVILTCHLCEQPVSTPIYEADYTFCCHGCKELWHVLGEEELQKLKSQPGINWLAARTKGLALLTPESDKPTDAQTITLALDGIWCASCTLLIEHVVAQTPGVFAAKVDFSTSTAEIAYDRESVTKETLCESIAKLGYQAIPKEDASSMEQRADVILLRRFSVAALLSLLMMMLSVPIWTGYLPLLPSGVRIALTYSLWFLTTPVIFWSGWPFLRGAWSSLRHLVPTMDLLIAIGSLSAYFYSVINVLQKGQFVYFDTASLLVSFLLFSRTLEAQTKRKASRVVSLLGQLAPKEARVLLGDQPTLTEIANVRVGDFVRVEIGETFPVDGTVIAGHSSVDESMLTGESMWVDKQIKDTVYAGTKNLTGTLTVQATRIVDTLLNQTTHFVQSTEMNSLHYKRLADRILQIFVPLVILVATLTIVGSLWLAHLSLGIALLRGVAVLVIGCPCALSVATPLAVLGGVRRLHEYGILLRKHEAFEHAANIDTLILDKTGTVTLGSVTVKETVFVMEESLALKLALSAEFPSDHPISKAIVQYAVQMGLSPFPAKDFELVPGFGVRAKVLHYTVSVGADTSEVRSPLIEAKVEKWRNLGYSIAYLYIDGQPMGAFAFADAVRKEAYDAISRLKQAQVRVVIASGDHAQAVAAVAHAVGIEEWHANLRPTEKAELVAQLQSSGQHVAFLGDGVNDAPALIKADLGMAMGNGSDLAIQAGHFVLAKPDLRGIPDLFELGKKVMGTIRFNLGWAIIYNGIALIIAAFGFASPAIAALAMLLSSAFVLGNSLRVFGFSPQRYVAGGFAVVGTLAVLGVLSWFAL</sequence>
<keyword evidence="4" id="KW-0813">Transport</keyword>
<keyword evidence="15" id="KW-0186">Copper</keyword>
<evidence type="ECO:0000256" key="6">
    <source>
        <dbReference type="ARBA" id="ARBA00022553"/>
    </source>
</evidence>
<dbReference type="PROSITE" id="PS50846">
    <property type="entry name" value="HMA_2"/>
    <property type="match status" value="1"/>
</dbReference>
<evidence type="ECO:0000256" key="5">
    <source>
        <dbReference type="ARBA" id="ARBA00022475"/>
    </source>
</evidence>
<evidence type="ECO:0000313" key="21">
    <source>
        <dbReference type="EMBL" id="PWI57396.1"/>
    </source>
</evidence>
<evidence type="ECO:0000256" key="19">
    <source>
        <dbReference type="RuleBase" id="RU362081"/>
    </source>
</evidence>
<evidence type="ECO:0000256" key="7">
    <source>
        <dbReference type="ARBA" id="ARBA00022692"/>
    </source>
</evidence>
<dbReference type="EC" id="7.2.2.8" evidence="3"/>
<dbReference type="SFLD" id="SFLDF00027">
    <property type="entry name" value="p-type_atpase"/>
    <property type="match status" value="1"/>
</dbReference>
<dbReference type="GO" id="GO:0140581">
    <property type="term" value="F:P-type monovalent copper transporter activity"/>
    <property type="evidence" value="ECO:0007669"/>
    <property type="project" value="UniProtKB-EC"/>
</dbReference>
<dbReference type="GO" id="GO:0043682">
    <property type="term" value="F:P-type divalent copper transporter activity"/>
    <property type="evidence" value="ECO:0007669"/>
    <property type="project" value="TreeGrafter"/>
</dbReference>
<keyword evidence="10" id="KW-0187">Copper transport</keyword>
<protein>
    <recommendedName>
        <fullName evidence="3">P-type Cu(+) transporter</fullName>
        <ecNumber evidence="3">7.2.2.8</ecNumber>
    </recommendedName>
</protein>
<comment type="subcellular location">
    <subcellularLocation>
        <location evidence="1">Cell membrane</location>
        <topology evidence="1">Multi-pass membrane protein</topology>
    </subcellularLocation>
</comment>
<name>A0A2U3D7Y4_SULT2</name>
<dbReference type="SUPFAM" id="SSF56784">
    <property type="entry name" value="HAD-like"/>
    <property type="match status" value="1"/>
</dbReference>
<keyword evidence="17 19" id="KW-0472">Membrane</keyword>
<dbReference type="PRINTS" id="PR00119">
    <property type="entry name" value="CATATPASE"/>
</dbReference>
<dbReference type="Pfam" id="PF00403">
    <property type="entry name" value="HMA"/>
    <property type="match status" value="1"/>
</dbReference>
<dbReference type="SFLD" id="SFLDS00003">
    <property type="entry name" value="Haloacid_Dehalogenase"/>
    <property type="match status" value="1"/>
</dbReference>
<dbReference type="CDD" id="cd00371">
    <property type="entry name" value="HMA"/>
    <property type="match status" value="1"/>
</dbReference>
<dbReference type="PANTHER" id="PTHR43520:SF5">
    <property type="entry name" value="CATION-TRANSPORTING P-TYPE ATPASE-RELATED"/>
    <property type="match status" value="1"/>
</dbReference>
<dbReference type="PANTHER" id="PTHR43520">
    <property type="entry name" value="ATP7, ISOFORM B"/>
    <property type="match status" value="1"/>
</dbReference>
<keyword evidence="7 19" id="KW-0812">Transmembrane</keyword>
<dbReference type="Gene3D" id="3.40.1110.10">
    <property type="entry name" value="Calcium-transporting ATPase, cytoplasmic domain N"/>
    <property type="match status" value="1"/>
</dbReference>
<keyword evidence="6" id="KW-0597">Phosphoprotein</keyword>
<dbReference type="InterPro" id="IPR008250">
    <property type="entry name" value="ATPase_P-typ_transduc_dom_A_sf"/>
</dbReference>
<feature type="transmembrane region" description="Helical" evidence="19">
    <location>
        <begin position="439"/>
        <end position="462"/>
    </location>
</feature>
<dbReference type="Pfam" id="PF00122">
    <property type="entry name" value="E1-E2_ATPase"/>
    <property type="match status" value="1"/>
</dbReference>
<keyword evidence="9 19" id="KW-0547">Nucleotide-binding</keyword>
<keyword evidence="14 19" id="KW-1133">Transmembrane helix</keyword>
<evidence type="ECO:0000256" key="12">
    <source>
        <dbReference type="ARBA" id="ARBA00022842"/>
    </source>
</evidence>
<reference evidence="21 22" key="1">
    <citation type="submission" date="2016-11" db="EMBL/GenBank/DDBJ databases">
        <title>Comparative genomics of Acidibacillus ferroxidans species.</title>
        <authorList>
            <person name="Oliveira G."/>
            <person name="Nunes G."/>
            <person name="Oliveira R."/>
            <person name="Araujo F."/>
            <person name="Salim A."/>
            <person name="Scholte L."/>
            <person name="Morais D."/>
            <person name="Nancucheo I."/>
            <person name="Johnson D.B."/>
            <person name="Grail B."/>
            <person name="Bittencourt J."/>
            <person name="Valadares R."/>
        </authorList>
    </citation>
    <scope>NUCLEOTIDE SEQUENCE [LARGE SCALE GENOMIC DNA]</scope>
    <source>
        <strain evidence="21 22">Y002</strain>
    </source>
</reference>
<comment type="caution">
    <text evidence="21">The sequence shown here is derived from an EMBL/GenBank/DDBJ whole genome shotgun (WGS) entry which is preliminary data.</text>
</comment>
<dbReference type="SUPFAM" id="SSF55008">
    <property type="entry name" value="HMA, heavy metal-associated domain"/>
    <property type="match status" value="1"/>
</dbReference>
<dbReference type="InterPro" id="IPR036412">
    <property type="entry name" value="HAD-like_sf"/>
</dbReference>
<comment type="similarity">
    <text evidence="2 19">Belongs to the cation transport ATPase (P-type) (TC 3.A.3) family. Type IB subfamily.</text>
</comment>
<dbReference type="Pfam" id="PF00702">
    <property type="entry name" value="Hydrolase"/>
    <property type="match status" value="1"/>
</dbReference>
<dbReference type="NCBIfam" id="TIGR01511">
    <property type="entry name" value="ATPase-IB1_Cu"/>
    <property type="match status" value="1"/>
</dbReference>
<dbReference type="Gene3D" id="3.40.50.1000">
    <property type="entry name" value="HAD superfamily/HAD-like"/>
    <property type="match status" value="1"/>
</dbReference>
<dbReference type="FunFam" id="3.30.70.100:FF:000001">
    <property type="entry name" value="ATPase copper transporting beta"/>
    <property type="match status" value="1"/>
</dbReference>
<dbReference type="NCBIfam" id="TIGR01494">
    <property type="entry name" value="ATPase_P-type"/>
    <property type="match status" value="1"/>
</dbReference>
<evidence type="ECO:0000256" key="14">
    <source>
        <dbReference type="ARBA" id="ARBA00022989"/>
    </source>
</evidence>
<evidence type="ECO:0000259" key="20">
    <source>
        <dbReference type="PROSITE" id="PS50846"/>
    </source>
</evidence>
<gene>
    <name evidence="21" type="ORF">BM613_08710</name>
</gene>
<feature type="transmembrane region" description="Helical" evidence="19">
    <location>
        <begin position="253"/>
        <end position="271"/>
    </location>
</feature>
<feature type="transmembrane region" description="Helical" evidence="19">
    <location>
        <begin position="160"/>
        <end position="179"/>
    </location>
</feature>
<feature type="transmembrane region" description="Helical" evidence="19">
    <location>
        <begin position="739"/>
        <end position="757"/>
    </location>
</feature>
<dbReference type="InterPro" id="IPR027256">
    <property type="entry name" value="P-typ_ATPase_IB"/>
</dbReference>
<organism evidence="21 22">
    <name type="scientific">Sulfoacidibacillus thermotolerans</name>
    <name type="common">Acidibacillus sulfuroxidans</name>
    <dbReference type="NCBI Taxonomy" id="1765684"/>
    <lineage>
        <taxon>Bacteria</taxon>
        <taxon>Bacillati</taxon>
        <taxon>Bacillota</taxon>
        <taxon>Bacilli</taxon>
        <taxon>Bacillales</taxon>
        <taxon>Alicyclobacillaceae</taxon>
        <taxon>Sulfoacidibacillus</taxon>
    </lineage>
</organism>
<evidence type="ECO:0000313" key="22">
    <source>
        <dbReference type="Proteomes" id="UP000245380"/>
    </source>
</evidence>
<dbReference type="InterPro" id="IPR018303">
    <property type="entry name" value="ATPase_P-typ_P_site"/>
</dbReference>